<keyword evidence="7" id="KW-0418">Kinase</keyword>
<dbReference type="Proteomes" id="UP000275267">
    <property type="component" value="Unassembled WGS sequence"/>
</dbReference>
<keyword evidence="3" id="KW-0021">Allosteric enzyme</keyword>
<keyword evidence="4" id="KW-0808">Transferase</keyword>
<evidence type="ECO:0000256" key="6">
    <source>
        <dbReference type="ARBA" id="ARBA00022741"/>
    </source>
</evidence>
<keyword evidence="5" id="KW-0479">Metal-binding</keyword>
<dbReference type="GO" id="GO:0003872">
    <property type="term" value="F:6-phosphofructokinase activity"/>
    <property type="evidence" value="ECO:0007669"/>
    <property type="project" value="UniProtKB-EC"/>
</dbReference>
<feature type="domain" description="Phosphofructokinase" evidence="12">
    <location>
        <begin position="172"/>
        <end position="458"/>
    </location>
</feature>
<name>A0A3L6PNT8_PANMI</name>
<keyword evidence="6" id="KW-0547">Nucleotide-binding</keyword>
<evidence type="ECO:0000313" key="14">
    <source>
        <dbReference type="Proteomes" id="UP000275267"/>
    </source>
</evidence>
<organism evidence="13 14">
    <name type="scientific">Panicum miliaceum</name>
    <name type="common">Proso millet</name>
    <name type="synonym">Broomcorn millet</name>
    <dbReference type="NCBI Taxonomy" id="4540"/>
    <lineage>
        <taxon>Eukaryota</taxon>
        <taxon>Viridiplantae</taxon>
        <taxon>Streptophyta</taxon>
        <taxon>Embryophyta</taxon>
        <taxon>Tracheophyta</taxon>
        <taxon>Spermatophyta</taxon>
        <taxon>Magnoliopsida</taxon>
        <taxon>Liliopsida</taxon>
        <taxon>Poales</taxon>
        <taxon>Poaceae</taxon>
        <taxon>PACMAD clade</taxon>
        <taxon>Panicoideae</taxon>
        <taxon>Panicodae</taxon>
        <taxon>Paniceae</taxon>
        <taxon>Panicinae</taxon>
        <taxon>Panicum</taxon>
        <taxon>Panicum sect. Panicum</taxon>
    </lineage>
</organism>
<comment type="cofactor">
    <cofactor evidence="1">
        <name>Mg(2+)</name>
        <dbReference type="ChEBI" id="CHEBI:18420"/>
    </cofactor>
</comment>
<dbReference type="InterPro" id="IPR035966">
    <property type="entry name" value="PKF_sf"/>
</dbReference>
<keyword evidence="14" id="KW-1185">Reference proteome</keyword>
<dbReference type="STRING" id="4540.A0A3L6PNT8"/>
<keyword evidence="8" id="KW-0067">ATP-binding</keyword>
<evidence type="ECO:0000256" key="9">
    <source>
        <dbReference type="ARBA" id="ARBA00022842"/>
    </source>
</evidence>
<evidence type="ECO:0000256" key="10">
    <source>
        <dbReference type="ARBA" id="ARBA00023152"/>
    </source>
</evidence>
<dbReference type="GO" id="GO:0005737">
    <property type="term" value="C:cytoplasm"/>
    <property type="evidence" value="ECO:0007669"/>
    <property type="project" value="UniProtKB-ARBA"/>
</dbReference>
<evidence type="ECO:0000256" key="4">
    <source>
        <dbReference type="ARBA" id="ARBA00022679"/>
    </source>
</evidence>
<dbReference type="InterPro" id="IPR022953">
    <property type="entry name" value="ATP_PFK"/>
</dbReference>
<proteinExistence type="predicted"/>
<evidence type="ECO:0000313" key="13">
    <source>
        <dbReference type="EMBL" id="RLM60302.1"/>
    </source>
</evidence>
<keyword evidence="9" id="KW-0460">Magnesium</keyword>
<dbReference type="Pfam" id="PF00365">
    <property type="entry name" value="PFK"/>
    <property type="match status" value="1"/>
</dbReference>
<dbReference type="SUPFAM" id="SSF53784">
    <property type="entry name" value="Phosphofructokinase"/>
    <property type="match status" value="1"/>
</dbReference>
<dbReference type="InterPro" id="IPR050929">
    <property type="entry name" value="PFKA"/>
</dbReference>
<comment type="catalytic activity">
    <reaction evidence="11">
        <text>beta-D-fructose 6-phosphate + ATP = beta-D-fructose 1,6-bisphosphate + ADP + H(+)</text>
        <dbReference type="Rhea" id="RHEA:16109"/>
        <dbReference type="ChEBI" id="CHEBI:15378"/>
        <dbReference type="ChEBI" id="CHEBI:30616"/>
        <dbReference type="ChEBI" id="CHEBI:32966"/>
        <dbReference type="ChEBI" id="CHEBI:57634"/>
        <dbReference type="ChEBI" id="CHEBI:456216"/>
        <dbReference type="EC" id="2.7.1.11"/>
    </reaction>
</comment>
<dbReference type="GO" id="GO:0046872">
    <property type="term" value="F:metal ion binding"/>
    <property type="evidence" value="ECO:0007669"/>
    <property type="project" value="UniProtKB-KW"/>
</dbReference>
<evidence type="ECO:0000259" key="12">
    <source>
        <dbReference type="Pfam" id="PF00365"/>
    </source>
</evidence>
<evidence type="ECO:0000256" key="3">
    <source>
        <dbReference type="ARBA" id="ARBA00022533"/>
    </source>
</evidence>
<evidence type="ECO:0000256" key="1">
    <source>
        <dbReference type="ARBA" id="ARBA00001946"/>
    </source>
</evidence>
<dbReference type="FunFam" id="3.40.50.450:FF:000002">
    <property type="entry name" value="ATP-dependent 6-phosphofructokinase"/>
    <property type="match status" value="1"/>
</dbReference>
<dbReference type="PRINTS" id="PR00476">
    <property type="entry name" value="PHFRCTKINASE"/>
</dbReference>
<sequence length="511" mass="56665">MAAAFKTSGSFCSTQQHQWLQSTRDQILHGSSHSNVKQCKSKKIKKPFPLCVKATSSKVELDFNDPSWKQKFQEDWEKRFNLPSITDIYDLKPRPTTFSLKKNRTPTGDENVDMWNGYVNNDDRALLKVIKYSSPTSAGAECIDPDCSWVEQWVHRAGPRKEIYYEPEEVKAAIVTCGGLCPGLNDVIRQIVFTLETYGVKNIVGIPFGYRGFFEKGLKEIPKLIAHDHDVLKFCFDNIIQLSRHLVENINLNGGSFLGVSRGGAKTSEIVDSIQARRIDMLFVLGGNGTHAGANAIHEECRKRKLKVSVVAVPKTIDNDILLMDKTFGFDTAVEEAQRAINSAYIEARSAYHGIGLVKLMGRSSGFIAMHASLSSGQVDVCLIPEDLLQKSGATDASGNVIFSDIGVHMQQKIKMHFKDIGVPADVKYIDPTYMVRACRANASDAILCTVLGQNAVHGAFAGFSGITSCICNTHYVYLPITEVVKAPKRVNPNSRMWHRCLTSTGQPDFH</sequence>
<evidence type="ECO:0000256" key="11">
    <source>
        <dbReference type="ARBA" id="ARBA00048070"/>
    </source>
</evidence>
<evidence type="ECO:0000256" key="8">
    <source>
        <dbReference type="ARBA" id="ARBA00022840"/>
    </source>
</evidence>
<dbReference type="GO" id="GO:0006002">
    <property type="term" value="P:fructose 6-phosphate metabolic process"/>
    <property type="evidence" value="ECO:0007669"/>
    <property type="project" value="InterPro"/>
</dbReference>
<dbReference type="PANTHER" id="PTHR45770">
    <property type="entry name" value="ATP-DEPENDENT 6-PHOSPHOFRUCTOKINASE 1"/>
    <property type="match status" value="1"/>
</dbReference>
<evidence type="ECO:0000256" key="7">
    <source>
        <dbReference type="ARBA" id="ARBA00022777"/>
    </source>
</evidence>
<dbReference type="Gene3D" id="3.40.50.460">
    <property type="entry name" value="Phosphofructokinase domain"/>
    <property type="match status" value="1"/>
</dbReference>
<protein>
    <submittedName>
        <fullName evidence="13">ATP-dependent 6-phosphofructokinase 5, chloroplastic-like</fullName>
    </submittedName>
</protein>
<gene>
    <name evidence="13" type="ORF">C2845_PM14G15400</name>
</gene>
<dbReference type="InterPro" id="IPR000023">
    <property type="entry name" value="Phosphofructokinase_dom"/>
</dbReference>
<reference evidence="14" key="1">
    <citation type="journal article" date="2019" name="Nat. Commun.">
        <title>The genome of broomcorn millet.</title>
        <authorList>
            <person name="Zou C."/>
            <person name="Miki D."/>
            <person name="Li D."/>
            <person name="Tang Q."/>
            <person name="Xiao L."/>
            <person name="Rajput S."/>
            <person name="Deng P."/>
            <person name="Jia W."/>
            <person name="Huang R."/>
            <person name="Zhang M."/>
            <person name="Sun Y."/>
            <person name="Hu J."/>
            <person name="Fu X."/>
            <person name="Schnable P.S."/>
            <person name="Li F."/>
            <person name="Zhang H."/>
            <person name="Feng B."/>
            <person name="Zhu X."/>
            <person name="Liu R."/>
            <person name="Schnable J.C."/>
            <person name="Zhu J.-K."/>
            <person name="Zhang H."/>
        </authorList>
    </citation>
    <scope>NUCLEOTIDE SEQUENCE [LARGE SCALE GENOMIC DNA]</scope>
</reference>
<dbReference type="GO" id="GO:0005524">
    <property type="term" value="F:ATP binding"/>
    <property type="evidence" value="ECO:0007669"/>
    <property type="project" value="UniProtKB-KW"/>
</dbReference>
<dbReference type="Gene3D" id="3.40.50.450">
    <property type="match status" value="1"/>
</dbReference>
<dbReference type="OrthoDB" id="537915at2759"/>
<dbReference type="UniPathway" id="UPA00109">
    <property type="reaction ID" value="UER00182"/>
</dbReference>
<comment type="function">
    <text evidence="2">Catalyzes the phosphorylation of D-fructose 6-phosphate to fructose 1,6-bisphosphate by ATP, the first committing step of glycolysis.</text>
</comment>
<keyword evidence="10" id="KW-0324">Glycolysis</keyword>
<comment type="caution">
    <text evidence="13">The sequence shown here is derived from an EMBL/GenBank/DDBJ whole genome shotgun (WGS) entry which is preliminary data.</text>
</comment>
<evidence type="ECO:0000256" key="5">
    <source>
        <dbReference type="ARBA" id="ARBA00022723"/>
    </source>
</evidence>
<evidence type="ECO:0000256" key="2">
    <source>
        <dbReference type="ARBA" id="ARBA00002659"/>
    </source>
</evidence>
<accession>A0A3L6PNT8</accession>
<dbReference type="AlphaFoldDB" id="A0A3L6PNT8"/>
<dbReference type="EMBL" id="PQIB02000016">
    <property type="protein sequence ID" value="RLM60302.1"/>
    <property type="molecule type" value="Genomic_DNA"/>
</dbReference>